<dbReference type="AlphaFoldDB" id="A0AAP4B7K5"/>
<name>A0AAP4B7K5_9FIRM</name>
<keyword evidence="2" id="KW-1185">Reference proteome</keyword>
<evidence type="ECO:0000313" key="2">
    <source>
        <dbReference type="Proteomes" id="UP001300383"/>
    </source>
</evidence>
<dbReference type="EMBL" id="JASGBQ010000001">
    <property type="protein sequence ID" value="MDI9241085.1"/>
    <property type="molecule type" value="Genomic_DNA"/>
</dbReference>
<evidence type="ECO:0000313" key="1">
    <source>
        <dbReference type="EMBL" id="MDI9241085.1"/>
    </source>
</evidence>
<organism evidence="1 2">
    <name type="scientific">Fusibacillus kribbianus</name>
    <dbReference type="NCBI Taxonomy" id="3044208"/>
    <lineage>
        <taxon>Bacteria</taxon>
        <taxon>Bacillati</taxon>
        <taxon>Bacillota</taxon>
        <taxon>Clostridia</taxon>
        <taxon>Lachnospirales</taxon>
        <taxon>Lachnospiraceae</taxon>
        <taxon>Fusibacillus</taxon>
    </lineage>
</organism>
<gene>
    <name evidence="1" type="ORF">QJ036_01155</name>
</gene>
<comment type="caution">
    <text evidence="1">The sequence shown here is derived from an EMBL/GenBank/DDBJ whole genome shotgun (WGS) entry which is preliminary data.</text>
</comment>
<accession>A0AAP4B7K5</accession>
<proteinExistence type="predicted"/>
<dbReference type="RefSeq" id="WP_283229587.1">
    <property type="nucleotide sequence ID" value="NZ_JASGBQ010000001.1"/>
</dbReference>
<dbReference type="SUPFAM" id="SSF47413">
    <property type="entry name" value="lambda repressor-like DNA-binding domains"/>
    <property type="match status" value="1"/>
</dbReference>
<dbReference type="Proteomes" id="UP001300383">
    <property type="component" value="Unassembled WGS sequence"/>
</dbReference>
<sequence length="90" mass="10568">MKDLEYIVNGIIVEDENKAEQDEARKKRMLASAFVMVRNKTGMNRKEFAAWLGIPYRTMQDWELGNSQVPEYVLRLVAYKVMIEKERGNI</sequence>
<dbReference type="GO" id="GO:0003677">
    <property type="term" value="F:DNA binding"/>
    <property type="evidence" value="ECO:0007669"/>
    <property type="project" value="InterPro"/>
</dbReference>
<dbReference type="InterPro" id="IPR010982">
    <property type="entry name" value="Lambda_DNA-bd_dom_sf"/>
</dbReference>
<protein>
    <submittedName>
        <fullName evidence="1">XRE family transcriptional regulator</fullName>
    </submittedName>
</protein>
<reference evidence="1 2" key="1">
    <citation type="submission" date="2023-05" db="EMBL/GenBank/DDBJ databases">
        <title>[ruminococcus] sp. nov., isolated from a pig farm feces dump.</title>
        <authorList>
            <person name="Chang Y.-H."/>
        </authorList>
    </citation>
    <scope>NUCLEOTIDE SEQUENCE [LARGE SCALE GENOMIC DNA]</scope>
    <source>
        <strain evidence="1 2">YH-rum2234</strain>
    </source>
</reference>
<dbReference type="Gene3D" id="1.10.260.40">
    <property type="entry name" value="lambda repressor-like DNA-binding domains"/>
    <property type="match status" value="1"/>
</dbReference>